<dbReference type="EMBL" id="BSDP01000001">
    <property type="protein sequence ID" value="GLI27516.1"/>
    <property type="molecule type" value="Genomic_DNA"/>
</dbReference>
<evidence type="ECO:0000256" key="5">
    <source>
        <dbReference type="ARBA" id="ARBA00022970"/>
    </source>
</evidence>
<feature type="transmembrane region" description="Helical" evidence="9">
    <location>
        <begin position="136"/>
        <end position="160"/>
    </location>
</feature>
<dbReference type="Pfam" id="PF02653">
    <property type="entry name" value="BPD_transp_2"/>
    <property type="match status" value="1"/>
</dbReference>
<evidence type="ECO:0000256" key="2">
    <source>
        <dbReference type="ARBA" id="ARBA00022448"/>
    </source>
</evidence>
<evidence type="ECO:0000256" key="7">
    <source>
        <dbReference type="ARBA" id="ARBA00023136"/>
    </source>
</evidence>
<dbReference type="AlphaFoldDB" id="A0A9W6CWY0"/>
<gene>
    <name evidence="10" type="primary">livH</name>
    <name evidence="10" type="ORF">ARHIZOSPH14_17580</name>
</gene>
<keyword evidence="6 9" id="KW-1133">Transmembrane helix</keyword>
<dbReference type="GO" id="GO:0005886">
    <property type="term" value="C:plasma membrane"/>
    <property type="evidence" value="ECO:0007669"/>
    <property type="project" value="UniProtKB-SubCell"/>
</dbReference>
<dbReference type="InterPro" id="IPR001851">
    <property type="entry name" value="ABC_transp_permease"/>
</dbReference>
<feature type="transmembrane region" description="Helical" evidence="9">
    <location>
        <begin position="223"/>
        <end position="245"/>
    </location>
</feature>
<dbReference type="GO" id="GO:0006865">
    <property type="term" value="P:amino acid transport"/>
    <property type="evidence" value="ECO:0007669"/>
    <property type="project" value="UniProtKB-KW"/>
</dbReference>
<feature type="transmembrane region" description="Helical" evidence="9">
    <location>
        <begin position="61"/>
        <end position="79"/>
    </location>
</feature>
<evidence type="ECO:0000256" key="3">
    <source>
        <dbReference type="ARBA" id="ARBA00022475"/>
    </source>
</evidence>
<proteinExistence type="inferred from homology"/>
<dbReference type="RefSeq" id="WP_281884113.1">
    <property type="nucleotide sequence ID" value="NZ_BSDP01000001.1"/>
</dbReference>
<evidence type="ECO:0000313" key="11">
    <source>
        <dbReference type="Proteomes" id="UP001144396"/>
    </source>
</evidence>
<organism evidence="10 11">
    <name type="scientific">Agromyces rhizosphaerae</name>
    <dbReference type="NCBI Taxonomy" id="88374"/>
    <lineage>
        <taxon>Bacteria</taxon>
        <taxon>Bacillati</taxon>
        <taxon>Actinomycetota</taxon>
        <taxon>Actinomycetes</taxon>
        <taxon>Micrococcales</taxon>
        <taxon>Microbacteriaceae</taxon>
        <taxon>Agromyces</taxon>
    </lineage>
</organism>
<keyword evidence="4 9" id="KW-0812">Transmembrane</keyword>
<feature type="transmembrane region" description="Helical" evidence="9">
    <location>
        <begin position="252"/>
        <end position="279"/>
    </location>
</feature>
<accession>A0A9W6CWY0</accession>
<evidence type="ECO:0000256" key="4">
    <source>
        <dbReference type="ARBA" id="ARBA00022692"/>
    </source>
</evidence>
<feature type="transmembrane region" description="Helical" evidence="9">
    <location>
        <begin position="192"/>
        <end position="211"/>
    </location>
</feature>
<feature type="transmembrane region" description="Helical" evidence="9">
    <location>
        <begin position="35"/>
        <end position="55"/>
    </location>
</feature>
<evidence type="ECO:0000313" key="10">
    <source>
        <dbReference type="EMBL" id="GLI27516.1"/>
    </source>
</evidence>
<keyword evidence="3" id="KW-1003">Cell membrane</keyword>
<evidence type="ECO:0000256" key="6">
    <source>
        <dbReference type="ARBA" id="ARBA00022989"/>
    </source>
</evidence>
<feature type="transmembrane region" description="Helical" evidence="9">
    <location>
        <begin position="6"/>
        <end position="28"/>
    </location>
</feature>
<sequence length="293" mass="30319">MDVPILLLAGTGLARGAIFAAFALALVLIWRAARIANFAQGAMATVSCYVAFHVSALTGNYWIGLAAALVSGAVLGWIVERGVMRFVDRSNPLAAVIVAIGLVMVLTSTLAIAFGADYRPMPAPFPREPIRIGDVAVISPYSLFVLVVVGVLMAALALLFTRTSVGLAMRAAAFAPEVSRLNGVRVDRMRTLGWTLSAAVGGLAALLVIPTELGLNPHASDQLFVYAFTVAIVGGLDSPVGAVVAGLAVGVILTFVTAFAGATFAPIAIVLILLVVLLARPQGLFAAREARVA</sequence>
<dbReference type="PANTHER" id="PTHR11795">
    <property type="entry name" value="BRANCHED-CHAIN AMINO ACID TRANSPORT SYSTEM PERMEASE PROTEIN LIVH"/>
    <property type="match status" value="1"/>
</dbReference>
<evidence type="ECO:0000256" key="1">
    <source>
        <dbReference type="ARBA" id="ARBA00004651"/>
    </source>
</evidence>
<dbReference type="GO" id="GO:0022857">
    <property type="term" value="F:transmembrane transporter activity"/>
    <property type="evidence" value="ECO:0007669"/>
    <property type="project" value="InterPro"/>
</dbReference>
<evidence type="ECO:0000256" key="9">
    <source>
        <dbReference type="SAM" id="Phobius"/>
    </source>
</evidence>
<dbReference type="CDD" id="cd06582">
    <property type="entry name" value="TM_PBP1_LivH_like"/>
    <property type="match status" value="1"/>
</dbReference>
<keyword evidence="7 9" id="KW-0472">Membrane</keyword>
<comment type="similarity">
    <text evidence="8">Belongs to the binding-protein-dependent transport system permease family. LivHM subfamily.</text>
</comment>
<dbReference type="PANTHER" id="PTHR11795:SF451">
    <property type="entry name" value="ABC TRANSPORTER PERMEASE PROTEIN"/>
    <property type="match status" value="1"/>
</dbReference>
<comment type="caution">
    <text evidence="10">The sequence shown here is derived from an EMBL/GenBank/DDBJ whole genome shotgun (WGS) entry which is preliminary data.</text>
</comment>
<feature type="transmembrane region" description="Helical" evidence="9">
    <location>
        <begin position="91"/>
        <end position="116"/>
    </location>
</feature>
<reference evidence="10" key="1">
    <citation type="submission" date="2022-12" db="EMBL/GenBank/DDBJ databases">
        <title>Reference genome sequencing for broad-spectrum identification of bacterial and archaeal isolates by mass spectrometry.</title>
        <authorList>
            <person name="Sekiguchi Y."/>
            <person name="Tourlousse D.M."/>
        </authorList>
    </citation>
    <scope>NUCLEOTIDE SEQUENCE</scope>
    <source>
        <strain evidence="10">14</strain>
    </source>
</reference>
<protein>
    <submittedName>
        <fullName evidence="10">Branched-chain amino acid ABC transporter permease</fullName>
    </submittedName>
</protein>
<keyword evidence="11" id="KW-1185">Reference proteome</keyword>
<dbReference type="Proteomes" id="UP001144396">
    <property type="component" value="Unassembled WGS sequence"/>
</dbReference>
<dbReference type="InterPro" id="IPR052157">
    <property type="entry name" value="BCAA_transport_permease"/>
</dbReference>
<evidence type="ECO:0000256" key="8">
    <source>
        <dbReference type="ARBA" id="ARBA00037998"/>
    </source>
</evidence>
<keyword evidence="2" id="KW-0813">Transport</keyword>
<comment type="subcellular location">
    <subcellularLocation>
        <location evidence="1">Cell membrane</location>
        <topology evidence="1">Multi-pass membrane protein</topology>
    </subcellularLocation>
</comment>
<keyword evidence="5" id="KW-0029">Amino-acid transport</keyword>
<name>A0A9W6CWY0_9MICO</name>